<dbReference type="Pfam" id="PF26130">
    <property type="entry name" value="PB1-like"/>
    <property type="match status" value="1"/>
</dbReference>
<reference evidence="3 4" key="1">
    <citation type="journal article" date="2023" name="Life. Sci Alliance">
        <title>Evolutionary insights into 3D genome organization and epigenetic landscape of Vigna mungo.</title>
        <authorList>
            <person name="Junaid A."/>
            <person name="Singh B."/>
            <person name="Bhatia S."/>
        </authorList>
    </citation>
    <scope>NUCLEOTIDE SEQUENCE [LARGE SCALE GENOMIC DNA]</scope>
    <source>
        <strain evidence="3">Urdbean</strain>
    </source>
</reference>
<feature type="domain" description="PB1-like" evidence="2">
    <location>
        <begin position="1"/>
        <end position="99"/>
    </location>
</feature>
<evidence type="ECO:0000313" key="4">
    <source>
        <dbReference type="Proteomes" id="UP001374535"/>
    </source>
</evidence>
<gene>
    <name evidence="3" type="ORF">V8G54_003568</name>
</gene>
<accession>A0AAQ3SEA1</accession>
<evidence type="ECO:0000259" key="2">
    <source>
        <dbReference type="Pfam" id="PF26130"/>
    </source>
</evidence>
<proteinExistence type="predicted"/>
<organism evidence="3 4">
    <name type="scientific">Vigna mungo</name>
    <name type="common">Black gram</name>
    <name type="synonym">Phaseolus mungo</name>
    <dbReference type="NCBI Taxonomy" id="3915"/>
    <lineage>
        <taxon>Eukaryota</taxon>
        <taxon>Viridiplantae</taxon>
        <taxon>Streptophyta</taxon>
        <taxon>Embryophyta</taxon>
        <taxon>Tracheophyta</taxon>
        <taxon>Spermatophyta</taxon>
        <taxon>Magnoliopsida</taxon>
        <taxon>eudicotyledons</taxon>
        <taxon>Gunneridae</taxon>
        <taxon>Pentapetalae</taxon>
        <taxon>rosids</taxon>
        <taxon>fabids</taxon>
        <taxon>Fabales</taxon>
        <taxon>Fabaceae</taxon>
        <taxon>Papilionoideae</taxon>
        <taxon>50 kb inversion clade</taxon>
        <taxon>NPAAA clade</taxon>
        <taxon>indigoferoid/millettioid clade</taxon>
        <taxon>Phaseoleae</taxon>
        <taxon>Vigna</taxon>
    </lineage>
</organism>
<name>A0AAQ3SEA1_VIGMU</name>
<sequence length="236" mass="26322">MGDFFDCVFHHGGKFIVDGTLKYEGETTTLSFDPDVWSYFVVVSVVKSFGYDNFKQLWYCIEGGSVLDNRLEELIDDTGVIHMANLGRINGVVHLYVIHVVSEPEVINMLEYVTNDQGQVDAHGEVQEESEEDGDDVHVDGDVEDMHEGEEDGDVIDVEVEGDGHVEEFHEVEEDVNGVEGVMDDEVDVCSWSTSSDERDVHENNECLEGLVEVTVQCHIDGDINGDVYGNVEVEV</sequence>
<dbReference type="Proteomes" id="UP001374535">
    <property type="component" value="Chromosome 1"/>
</dbReference>
<evidence type="ECO:0000256" key="1">
    <source>
        <dbReference type="SAM" id="MobiDB-lite"/>
    </source>
</evidence>
<dbReference type="AlphaFoldDB" id="A0AAQ3SEA1"/>
<dbReference type="InterPro" id="IPR058594">
    <property type="entry name" value="PB1-like_dom_pln"/>
</dbReference>
<dbReference type="EMBL" id="CP144700">
    <property type="protein sequence ID" value="WVZ25024.1"/>
    <property type="molecule type" value="Genomic_DNA"/>
</dbReference>
<protein>
    <recommendedName>
        <fullName evidence="2">PB1-like domain-containing protein</fullName>
    </recommendedName>
</protein>
<evidence type="ECO:0000313" key="3">
    <source>
        <dbReference type="EMBL" id="WVZ25024.1"/>
    </source>
</evidence>
<feature type="region of interest" description="Disordered" evidence="1">
    <location>
        <begin position="122"/>
        <end position="152"/>
    </location>
</feature>
<keyword evidence="4" id="KW-1185">Reference proteome</keyword>
<feature type="compositionally biased region" description="Basic and acidic residues" evidence="1">
    <location>
        <begin position="136"/>
        <end position="146"/>
    </location>
</feature>